<dbReference type="PANTHER" id="PTHR33048:SF42">
    <property type="entry name" value="INTEGRAL MEMBRANE PROTEIN"/>
    <property type="match status" value="1"/>
</dbReference>
<evidence type="ECO:0000256" key="3">
    <source>
        <dbReference type="ARBA" id="ARBA00022989"/>
    </source>
</evidence>
<dbReference type="InterPro" id="IPR052337">
    <property type="entry name" value="SAT4-like"/>
</dbReference>
<accession>A0A194VV37</accession>
<feature type="transmembrane region" description="Helical" evidence="7">
    <location>
        <begin position="266"/>
        <end position="290"/>
    </location>
</feature>
<dbReference type="EMBL" id="CM003100">
    <property type="protein sequence ID" value="KUI67862.1"/>
    <property type="molecule type" value="Genomic_DNA"/>
</dbReference>
<feature type="transmembrane region" description="Helical" evidence="7">
    <location>
        <begin position="146"/>
        <end position="168"/>
    </location>
</feature>
<name>A0A194VV37_CYTMA</name>
<dbReference type="Proteomes" id="UP000078559">
    <property type="component" value="Chromosome 3"/>
</dbReference>
<evidence type="ECO:0000256" key="4">
    <source>
        <dbReference type="ARBA" id="ARBA00023136"/>
    </source>
</evidence>
<organism evidence="9 10">
    <name type="scientific">Cytospora mali</name>
    <name type="common">Apple Valsa canker fungus</name>
    <name type="synonym">Valsa mali</name>
    <dbReference type="NCBI Taxonomy" id="578113"/>
    <lineage>
        <taxon>Eukaryota</taxon>
        <taxon>Fungi</taxon>
        <taxon>Dikarya</taxon>
        <taxon>Ascomycota</taxon>
        <taxon>Pezizomycotina</taxon>
        <taxon>Sordariomycetes</taxon>
        <taxon>Sordariomycetidae</taxon>
        <taxon>Diaporthales</taxon>
        <taxon>Cytosporaceae</taxon>
        <taxon>Cytospora</taxon>
    </lineage>
</organism>
<feature type="region of interest" description="Disordered" evidence="6">
    <location>
        <begin position="385"/>
        <end position="414"/>
    </location>
</feature>
<dbReference type="OrthoDB" id="5417887at2759"/>
<feature type="domain" description="Rhodopsin" evidence="8">
    <location>
        <begin position="51"/>
        <end position="291"/>
    </location>
</feature>
<feature type="transmembrane region" description="Helical" evidence="7">
    <location>
        <begin position="196"/>
        <end position="216"/>
    </location>
</feature>
<evidence type="ECO:0000256" key="1">
    <source>
        <dbReference type="ARBA" id="ARBA00004141"/>
    </source>
</evidence>
<dbReference type="AlphaFoldDB" id="A0A194VV37"/>
<dbReference type="PANTHER" id="PTHR33048">
    <property type="entry name" value="PTH11-LIKE INTEGRAL MEMBRANE PROTEIN (AFU_ORTHOLOGUE AFUA_5G11245)"/>
    <property type="match status" value="1"/>
</dbReference>
<evidence type="ECO:0000313" key="9">
    <source>
        <dbReference type="EMBL" id="KUI67862.1"/>
    </source>
</evidence>
<dbReference type="Pfam" id="PF20684">
    <property type="entry name" value="Fung_rhodopsin"/>
    <property type="match status" value="1"/>
</dbReference>
<evidence type="ECO:0000256" key="6">
    <source>
        <dbReference type="SAM" id="MobiDB-lite"/>
    </source>
</evidence>
<dbReference type="GO" id="GO:0016020">
    <property type="term" value="C:membrane"/>
    <property type="evidence" value="ECO:0007669"/>
    <property type="project" value="UniProtKB-SubCell"/>
</dbReference>
<evidence type="ECO:0000256" key="7">
    <source>
        <dbReference type="SAM" id="Phobius"/>
    </source>
</evidence>
<proteinExistence type="inferred from homology"/>
<comment type="subcellular location">
    <subcellularLocation>
        <location evidence="1">Membrane</location>
        <topology evidence="1">Multi-pass membrane protein</topology>
    </subcellularLocation>
</comment>
<evidence type="ECO:0000259" key="8">
    <source>
        <dbReference type="Pfam" id="PF20684"/>
    </source>
</evidence>
<keyword evidence="10" id="KW-1185">Reference proteome</keyword>
<comment type="similarity">
    <text evidence="5">Belongs to the SAT4 family.</text>
</comment>
<dbReference type="InterPro" id="IPR049326">
    <property type="entry name" value="Rhodopsin_dom_fungi"/>
</dbReference>
<feature type="transmembrane region" description="Helical" evidence="7">
    <location>
        <begin position="67"/>
        <end position="86"/>
    </location>
</feature>
<sequence length="528" mass="58408">MKLGLDQRAYHPQAFKAYVETRDATHVPNRGPEVNDVLWALTGISGLFLSLRIYCKFYRHRDLWWDDCLLLLSWMLLLGNSIVTNLNVNLGFGMHLLDTKPANRETMILLGSISVTFSTLSAVWSKTSFGFTLLRLTQVGYEKTRVFIWAIIVSMNLLMFSGAIYPWIECQPSQKHWHVHVQGTCWGNNIGVNFGIAAGAYSGCMDIIMALLPWPMILQTRMELREKIGVLVAMSMGLVAGAAAFAKCSQEPNIVDFDESYTGASLVIWGAAEPAITIMAASIPALRVLLADIKHYTQRRLPGESESHGSNFDFWNGDTTFFKWGIFGGSKSDKLPESTSAHSDTTWSNATTMIPLDGSSLGLWTGKPPEDPPVFNCDIFQSSKSDGKPEVADTQSTTTCSPSTTITSPTPSQKYPDLSKQFDDLLRSRRNSCAGTLSDVIFEGDTQAVLSSAMFSGRNSAKSVTKGFFDRKRHSLRSVKTVDKDTYGLSSVLENGRGDDISLEVRGTSAHHIVIFQTTEITIKYDRI</sequence>
<gene>
    <name evidence="9" type="ORF">VM1G_02867</name>
</gene>
<reference evidence="9" key="1">
    <citation type="submission" date="2014-12" db="EMBL/GenBank/DDBJ databases">
        <title>Genome Sequence of Valsa Canker Pathogens Uncovers a Specific Adaption of Colonization on Woody Bark.</title>
        <authorList>
            <person name="Yin Z."/>
            <person name="Liu H."/>
            <person name="Gao X."/>
            <person name="Li Z."/>
            <person name="Song N."/>
            <person name="Ke X."/>
            <person name="Dai Q."/>
            <person name="Wu Y."/>
            <person name="Sun Y."/>
            <person name="Xu J.-R."/>
            <person name="Kang Z.K."/>
            <person name="Wang L."/>
            <person name="Huang L."/>
        </authorList>
    </citation>
    <scope>NUCLEOTIDE SEQUENCE [LARGE SCALE GENOMIC DNA]</scope>
    <source>
        <strain evidence="9">03-8</strain>
    </source>
</reference>
<keyword evidence="3 7" id="KW-1133">Transmembrane helix</keyword>
<keyword evidence="2 7" id="KW-0812">Transmembrane</keyword>
<protein>
    <recommendedName>
        <fullName evidence="8">Rhodopsin domain-containing protein</fullName>
    </recommendedName>
</protein>
<feature type="transmembrane region" description="Helical" evidence="7">
    <location>
        <begin position="228"/>
        <end position="246"/>
    </location>
</feature>
<feature type="compositionally biased region" description="Low complexity" evidence="6">
    <location>
        <begin position="394"/>
        <end position="412"/>
    </location>
</feature>
<evidence type="ECO:0000256" key="5">
    <source>
        <dbReference type="ARBA" id="ARBA00038359"/>
    </source>
</evidence>
<feature type="transmembrane region" description="Helical" evidence="7">
    <location>
        <begin position="106"/>
        <end position="125"/>
    </location>
</feature>
<evidence type="ECO:0000313" key="10">
    <source>
        <dbReference type="Proteomes" id="UP000078559"/>
    </source>
</evidence>
<feature type="transmembrane region" description="Helical" evidence="7">
    <location>
        <begin position="37"/>
        <end position="55"/>
    </location>
</feature>
<evidence type="ECO:0000256" key="2">
    <source>
        <dbReference type="ARBA" id="ARBA00022692"/>
    </source>
</evidence>
<keyword evidence="4 7" id="KW-0472">Membrane</keyword>